<feature type="region of interest" description="Disordered" evidence="1">
    <location>
        <begin position="1"/>
        <end position="21"/>
    </location>
</feature>
<feature type="region of interest" description="Disordered" evidence="1">
    <location>
        <begin position="102"/>
        <end position="127"/>
    </location>
</feature>
<keyword evidence="2" id="KW-1133">Transmembrane helix</keyword>
<accession>A0A7T3FWL0</accession>
<evidence type="ECO:0000313" key="4">
    <source>
        <dbReference type="Proteomes" id="UP000595001"/>
    </source>
</evidence>
<feature type="transmembrane region" description="Helical" evidence="2">
    <location>
        <begin position="59"/>
        <end position="78"/>
    </location>
</feature>
<gene>
    <name evidence="3" type="ORF">I7X12_15320</name>
</gene>
<dbReference type="Proteomes" id="UP000595001">
    <property type="component" value="Chromosome"/>
</dbReference>
<evidence type="ECO:0000256" key="2">
    <source>
        <dbReference type="SAM" id="Phobius"/>
    </source>
</evidence>
<dbReference type="AlphaFoldDB" id="A0A7T3FWL0"/>
<reference evidence="3 4" key="1">
    <citation type="submission" date="2020-12" db="EMBL/GenBank/DDBJ databases">
        <title>Halosimplex halophilum sp. nov. and Halosimplex salinum sp. nov., two new members of the genus Halosimplex.</title>
        <authorList>
            <person name="Cui H.L."/>
        </authorList>
    </citation>
    <scope>NUCLEOTIDE SEQUENCE [LARGE SCALE GENOMIC DNA]</scope>
    <source>
        <strain evidence="3 4">YGH94</strain>
    </source>
</reference>
<proteinExistence type="predicted"/>
<protein>
    <submittedName>
        <fullName evidence="3">Uncharacterized protein</fullName>
    </submittedName>
</protein>
<name>A0A7T3FWL0_9EURY</name>
<keyword evidence="4" id="KW-1185">Reference proteome</keyword>
<evidence type="ECO:0000256" key="1">
    <source>
        <dbReference type="SAM" id="MobiDB-lite"/>
    </source>
</evidence>
<dbReference type="EMBL" id="CP065856">
    <property type="protein sequence ID" value="QPV62104.1"/>
    <property type="molecule type" value="Genomic_DNA"/>
</dbReference>
<sequence>MPVRDNGCDTKSTARQRPSGEMGAEQLSIVLLRTISGGQRWQQILVAISVFGAYRGRRWLVFATLSALVLLACSRFVASAVPSLLALYDDYVTVRDGASDCPCRESDAPTDGGPVPCPGTAESARSTSDDCVVLRVDGAELLRADGPGGRIALDVEED</sequence>
<dbReference type="RefSeq" id="WP_198060921.1">
    <property type="nucleotide sequence ID" value="NZ_CP065856.1"/>
</dbReference>
<dbReference type="GeneID" id="60589891"/>
<keyword evidence="2" id="KW-0812">Transmembrane</keyword>
<organism evidence="3 4">
    <name type="scientific">Halosimplex litoreum</name>
    <dbReference type="NCBI Taxonomy" id="1198301"/>
    <lineage>
        <taxon>Archaea</taxon>
        <taxon>Methanobacteriati</taxon>
        <taxon>Methanobacteriota</taxon>
        <taxon>Stenosarchaea group</taxon>
        <taxon>Halobacteria</taxon>
        <taxon>Halobacteriales</taxon>
        <taxon>Haloarculaceae</taxon>
        <taxon>Halosimplex</taxon>
    </lineage>
</organism>
<keyword evidence="2" id="KW-0472">Membrane</keyword>
<evidence type="ECO:0000313" key="3">
    <source>
        <dbReference type="EMBL" id="QPV62104.1"/>
    </source>
</evidence>
<dbReference type="KEGG" id="hlt:I7X12_15320"/>